<keyword evidence="4" id="KW-1185">Reference proteome</keyword>
<sequence length="142" mass="14028">MAGAGVLAVGLVLADTAPDPDEVTPGLLGFVVTFALALALLVLIRSFIKHLRRAQNAEQRLADEQLLAERAASGGRSEGGPAQAGSGAGAGIVTGADGSGDVVRVADAADAPVADAPVADAPVADAPVADAPASTKERREEP</sequence>
<evidence type="ECO:0000256" key="2">
    <source>
        <dbReference type="SAM" id="Phobius"/>
    </source>
</evidence>
<accession>A0A5C5BBW9</accession>
<dbReference type="Proteomes" id="UP000313849">
    <property type="component" value="Unassembled WGS sequence"/>
</dbReference>
<dbReference type="EMBL" id="VENP01000022">
    <property type="protein sequence ID" value="TNU74749.1"/>
    <property type="molecule type" value="Genomic_DNA"/>
</dbReference>
<keyword evidence="2" id="KW-1133">Transmembrane helix</keyword>
<feature type="compositionally biased region" description="Low complexity" evidence="1">
    <location>
        <begin position="116"/>
        <end position="133"/>
    </location>
</feature>
<keyword evidence="2" id="KW-0812">Transmembrane</keyword>
<dbReference type="RefSeq" id="WP_139986682.1">
    <property type="nucleotide sequence ID" value="NZ_VENP01000022.1"/>
</dbReference>
<feature type="transmembrane region" description="Helical" evidence="2">
    <location>
        <begin position="24"/>
        <end position="44"/>
    </location>
</feature>
<name>A0A5C5BBW9_9MICO</name>
<evidence type="ECO:0000256" key="1">
    <source>
        <dbReference type="SAM" id="MobiDB-lite"/>
    </source>
</evidence>
<proteinExistence type="predicted"/>
<keyword evidence="2" id="KW-0472">Membrane</keyword>
<protein>
    <submittedName>
        <fullName evidence="3">Uncharacterized protein</fullName>
    </submittedName>
</protein>
<feature type="region of interest" description="Disordered" evidence="1">
    <location>
        <begin position="116"/>
        <end position="142"/>
    </location>
</feature>
<dbReference type="AlphaFoldDB" id="A0A5C5BBW9"/>
<comment type="caution">
    <text evidence="3">The sequence shown here is derived from an EMBL/GenBank/DDBJ whole genome shotgun (WGS) entry which is preliminary data.</text>
</comment>
<gene>
    <name evidence="3" type="ORF">FH969_07400</name>
</gene>
<organism evidence="3 4">
    <name type="scientific">Miniimonas arenae</name>
    <dbReference type="NCBI Taxonomy" id="676201"/>
    <lineage>
        <taxon>Bacteria</taxon>
        <taxon>Bacillati</taxon>
        <taxon>Actinomycetota</taxon>
        <taxon>Actinomycetes</taxon>
        <taxon>Micrococcales</taxon>
        <taxon>Beutenbergiaceae</taxon>
        <taxon>Miniimonas</taxon>
    </lineage>
</organism>
<reference evidence="3 4" key="1">
    <citation type="submission" date="2019-06" db="EMBL/GenBank/DDBJ databases">
        <title>Draft genome sequence of Miniimonas arenae KCTC 19750T isolated from sea sand.</title>
        <authorList>
            <person name="Park S.-J."/>
        </authorList>
    </citation>
    <scope>NUCLEOTIDE SEQUENCE [LARGE SCALE GENOMIC DNA]</scope>
    <source>
        <strain evidence="3 4">KCTC 19750</strain>
    </source>
</reference>
<evidence type="ECO:0000313" key="4">
    <source>
        <dbReference type="Proteomes" id="UP000313849"/>
    </source>
</evidence>
<evidence type="ECO:0000313" key="3">
    <source>
        <dbReference type="EMBL" id="TNU74749.1"/>
    </source>
</evidence>
<feature type="region of interest" description="Disordered" evidence="1">
    <location>
        <begin position="71"/>
        <end position="92"/>
    </location>
</feature>